<dbReference type="Pfam" id="PF05769">
    <property type="entry name" value="SIKE"/>
    <property type="match status" value="1"/>
</dbReference>
<feature type="compositionally biased region" description="Polar residues" evidence="4">
    <location>
        <begin position="360"/>
        <end position="371"/>
    </location>
</feature>
<feature type="compositionally biased region" description="Polar residues" evidence="4">
    <location>
        <begin position="380"/>
        <end position="393"/>
    </location>
</feature>
<dbReference type="Proteomes" id="UP000307440">
    <property type="component" value="Unassembled WGS sequence"/>
</dbReference>
<evidence type="ECO:0000256" key="1">
    <source>
        <dbReference type="ARBA" id="ARBA00005537"/>
    </source>
</evidence>
<dbReference type="EMBL" id="ML210172">
    <property type="protein sequence ID" value="TFK26661.1"/>
    <property type="molecule type" value="Genomic_DNA"/>
</dbReference>
<keyword evidence="2 3" id="KW-0175">Coiled coil</keyword>
<gene>
    <name evidence="5" type="ORF">FA15DRAFT_587825</name>
</gene>
<dbReference type="AlphaFoldDB" id="A0A5C3LDZ6"/>
<dbReference type="PANTHER" id="PTHR39472:SF1">
    <property type="entry name" value="EXPRESSED PROTEIN"/>
    <property type="match status" value="1"/>
</dbReference>
<sequence>MENELVRIWQLVSELSEQLAHNQKMTHALQAQAASVKDEAQHASQGFILRKYNTDISKETFESELERTNAQLIIENQTLLQENKQLSLLLKEYETTLETIMGKFRTHALAAQQHELTLTRHYETLLLARDTHSMSADLTSSTQVTQSLQRLSHNLRDLLRTMAGEDPEDPRFQNMDPDYDGSGSGLLDLKELDNLIDALDERGTPGYLGLDGRKDWAIEREAEIERLERENAELRRLLEIDEATMAEKGVTLDLERIESGRTLISRRHAPDVLQQRQYWDSPGPQQQQLQPQQGLPQHMQQQGQQHPGMRVGPQGRRPGIFGGGQPPPPQQQQQQQQQQQRPTFVSGTGRGVSQALGQPPNLNQFWQQVSSPAPPVVERSWQSPSTPVTEVGR</sequence>
<dbReference type="PANTHER" id="PTHR39472">
    <property type="entry name" value="EXPRESSED PROTEIN"/>
    <property type="match status" value="1"/>
</dbReference>
<dbReference type="STRING" id="230819.A0A5C3LDZ6"/>
<protein>
    <recommendedName>
        <fullName evidence="7">EF-hand domain-containing protein</fullName>
    </recommendedName>
</protein>
<accession>A0A5C3LDZ6</accession>
<evidence type="ECO:0000256" key="4">
    <source>
        <dbReference type="SAM" id="MobiDB-lite"/>
    </source>
</evidence>
<proteinExistence type="inferred from homology"/>
<feature type="compositionally biased region" description="Low complexity" evidence="4">
    <location>
        <begin position="331"/>
        <end position="342"/>
    </location>
</feature>
<feature type="region of interest" description="Disordered" evidence="4">
    <location>
        <begin position="279"/>
        <end position="393"/>
    </location>
</feature>
<reference evidence="5 6" key="1">
    <citation type="journal article" date="2019" name="Nat. Ecol. Evol.">
        <title>Megaphylogeny resolves global patterns of mushroom evolution.</title>
        <authorList>
            <person name="Varga T."/>
            <person name="Krizsan K."/>
            <person name="Foldi C."/>
            <person name="Dima B."/>
            <person name="Sanchez-Garcia M."/>
            <person name="Sanchez-Ramirez S."/>
            <person name="Szollosi G.J."/>
            <person name="Szarkandi J.G."/>
            <person name="Papp V."/>
            <person name="Albert L."/>
            <person name="Andreopoulos W."/>
            <person name="Angelini C."/>
            <person name="Antonin V."/>
            <person name="Barry K.W."/>
            <person name="Bougher N.L."/>
            <person name="Buchanan P."/>
            <person name="Buyck B."/>
            <person name="Bense V."/>
            <person name="Catcheside P."/>
            <person name="Chovatia M."/>
            <person name="Cooper J."/>
            <person name="Damon W."/>
            <person name="Desjardin D."/>
            <person name="Finy P."/>
            <person name="Geml J."/>
            <person name="Haridas S."/>
            <person name="Hughes K."/>
            <person name="Justo A."/>
            <person name="Karasinski D."/>
            <person name="Kautmanova I."/>
            <person name="Kiss B."/>
            <person name="Kocsube S."/>
            <person name="Kotiranta H."/>
            <person name="LaButti K.M."/>
            <person name="Lechner B.E."/>
            <person name="Liimatainen K."/>
            <person name="Lipzen A."/>
            <person name="Lukacs Z."/>
            <person name="Mihaltcheva S."/>
            <person name="Morgado L.N."/>
            <person name="Niskanen T."/>
            <person name="Noordeloos M.E."/>
            <person name="Ohm R.A."/>
            <person name="Ortiz-Santana B."/>
            <person name="Ovrebo C."/>
            <person name="Racz N."/>
            <person name="Riley R."/>
            <person name="Savchenko A."/>
            <person name="Shiryaev A."/>
            <person name="Soop K."/>
            <person name="Spirin V."/>
            <person name="Szebenyi C."/>
            <person name="Tomsovsky M."/>
            <person name="Tulloss R.E."/>
            <person name="Uehling J."/>
            <person name="Grigoriev I.V."/>
            <person name="Vagvolgyi C."/>
            <person name="Papp T."/>
            <person name="Martin F.M."/>
            <person name="Miettinen O."/>
            <person name="Hibbett D.S."/>
            <person name="Nagy L.G."/>
        </authorList>
    </citation>
    <scope>NUCLEOTIDE SEQUENCE [LARGE SCALE GENOMIC DNA]</scope>
    <source>
        <strain evidence="5 6">CBS 121175</strain>
    </source>
</reference>
<evidence type="ECO:0008006" key="7">
    <source>
        <dbReference type="Google" id="ProtNLM"/>
    </source>
</evidence>
<comment type="similarity">
    <text evidence="1">Belongs to the SIKE family.</text>
</comment>
<feature type="compositionally biased region" description="Low complexity" evidence="4">
    <location>
        <begin position="282"/>
        <end position="319"/>
    </location>
</feature>
<evidence type="ECO:0000256" key="3">
    <source>
        <dbReference type="SAM" id="Coils"/>
    </source>
</evidence>
<dbReference type="OrthoDB" id="21214at2759"/>
<keyword evidence="6" id="KW-1185">Reference proteome</keyword>
<evidence type="ECO:0000256" key="2">
    <source>
        <dbReference type="ARBA" id="ARBA00023054"/>
    </source>
</evidence>
<evidence type="ECO:0000313" key="6">
    <source>
        <dbReference type="Proteomes" id="UP000307440"/>
    </source>
</evidence>
<dbReference type="InterPro" id="IPR018247">
    <property type="entry name" value="EF_Hand_1_Ca_BS"/>
</dbReference>
<dbReference type="InterPro" id="IPR008555">
    <property type="entry name" value="SIKE"/>
</dbReference>
<dbReference type="PROSITE" id="PS00018">
    <property type="entry name" value="EF_HAND_1"/>
    <property type="match status" value="1"/>
</dbReference>
<evidence type="ECO:0000313" key="5">
    <source>
        <dbReference type="EMBL" id="TFK26661.1"/>
    </source>
</evidence>
<feature type="coiled-coil region" evidence="3">
    <location>
        <begin position="217"/>
        <end position="244"/>
    </location>
</feature>
<organism evidence="5 6">
    <name type="scientific">Coprinopsis marcescibilis</name>
    <name type="common">Agaric fungus</name>
    <name type="synonym">Psathyrella marcescibilis</name>
    <dbReference type="NCBI Taxonomy" id="230819"/>
    <lineage>
        <taxon>Eukaryota</taxon>
        <taxon>Fungi</taxon>
        <taxon>Dikarya</taxon>
        <taxon>Basidiomycota</taxon>
        <taxon>Agaricomycotina</taxon>
        <taxon>Agaricomycetes</taxon>
        <taxon>Agaricomycetidae</taxon>
        <taxon>Agaricales</taxon>
        <taxon>Agaricineae</taxon>
        <taxon>Psathyrellaceae</taxon>
        <taxon>Coprinopsis</taxon>
    </lineage>
</organism>
<name>A0A5C3LDZ6_COPMA</name>
<feature type="coiled-coil region" evidence="3">
    <location>
        <begin position="62"/>
        <end position="96"/>
    </location>
</feature>